<reference evidence="2 3" key="1">
    <citation type="submission" date="2024-09" db="EMBL/GenBank/DDBJ databases">
        <authorList>
            <person name="Sun Q."/>
            <person name="Mori K."/>
        </authorList>
    </citation>
    <scope>NUCLEOTIDE SEQUENCE [LARGE SCALE GENOMIC DNA]</scope>
    <source>
        <strain evidence="2 3">JCM 4414</strain>
    </source>
</reference>
<feature type="compositionally biased region" description="Low complexity" evidence="1">
    <location>
        <begin position="77"/>
        <end position="91"/>
    </location>
</feature>
<proteinExistence type="predicted"/>
<accession>A0ABV5QHJ0</accession>
<dbReference type="Proteomes" id="UP001589716">
    <property type="component" value="Unassembled WGS sequence"/>
</dbReference>
<feature type="region of interest" description="Disordered" evidence="1">
    <location>
        <begin position="1"/>
        <end position="101"/>
    </location>
</feature>
<evidence type="ECO:0000256" key="1">
    <source>
        <dbReference type="SAM" id="MobiDB-lite"/>
    </source>
</evidence>
<organism evidence="2 3">
    <name type="scientific">Streptomyces roseoviridis</name>
    <dbReference type="NCBI Taxonomy" id="67361"/>
    <lineage>
        <taxon>Bacteria</taxon>
        <taxon>Bacillati</taxon>
        <taxon>Actinomycetota</taxon>
        <taxon>Actinomycetes</taxon>
        <taxon>Kitasatosporales</taxon>
        <taxon>Streptomycetaceae</taxon>
        <taxon>Streptomyces</taxon>
    </lineage>
</organism>
<evidence type="ECO:0000313" key="2">
    <source>
        <dbReference type="EMBL" id="MFB9552960.1"/>
    </source>
</evidence>
<dbReference type="EMBL" id="JBHMCT010000004">
    <property type="protein sequence ID" value="MFB9552960.1"/>
    <property type="molecule type" value="Genomic_DNA"/>
</dbReference>
<keyword evidence="3" id="KW-1185">Reference proteome</keyword>
<dbReference type="RefSeq" id="WP_382745561.1">
    <property type="nucleotide sequence ID" value="NZ_BAAAWU010000001.1"/>
</dbReference>
<protein>
    <submittedName>
        <fullName evidence="2">Uncharacterized protein</fullName>
    </submittedName>
</protein>
<gene>
    <name evidence="2" type="ORF">ACFFTP_01960</name>
</gene>
<evidence type="ECO:0000313" key="3">
    <source>
        <dbReference type="Proteomes" id="UP001589716"/>
    </source>
</evidence>
<comment type="caution">
    <text evidence="2">The sequence shown here is derived from an EMBL/GenBank/DDBJ whole genome shotgun (WGS) entry which is preliminary data.</text>
</comment>
<sequence length="157" mass="15648">MSDAHRNASGLDRAGGGTAPGSDVEAPHRTPGPGPRPAPGAAAPQPPTVPEGPESAGGAPHPDPVTGPAHGDEGPHPESAPVSASAAESAPGPAPLGVVRTPTGLPAVDALLDRLGDADHLTADGHLDVYEDVHQGLRAELTALDERPGPRPYDNRS</sequence>
<name>A0ABV5QHJ0_9ACTN</name>
<feature type="compositionally biased region" description="Pro residues" evidence="1">
    <location>
        <begin position="30"/>
        <end position="50"/>
    </location>
</feature>